<dbReference type="EMBL" id="JAGGJZ010000003">
    <property type="protein sequence ID" value="MBP1889868.1"/>
    <property type="molecule type" value="Genomic_DNA"/>
</dbReference>
<comment type="caution">
    <text evidence="1">The sequence shown here is derived from an EMBL/GenBank/DDBJ whole genome shotgun (WGS) entry which is preliminary data.</text>
</comment>
<evidence type="ECO:0000313" key="2">
    <source>
        <dbReference type="Proteomes" id="UP000783390"/>
    </source>
</evidence>
<keyword evidence="2" id="KW-1185">Reference proteome</keyword>
<gene>
    <name evidence="1" type="ORF">J2Z53_001451</name>
</gene>
<dbReference type="Proteomes" id="UP000783390">
    <property type="component" value="Unassembled WGS sequence"/>
</dbReference>
<organism evidence="1 2">
    <name type="scientific">Clostridium moniliforme</name>
    <dbReference type="NCBI Taxonomy" id="39489"/>
    <lineage>
        <taxon>Bacteria</taxon>
        <taxon>Bacillati</taxon>
        <taxon>Bacillota</taxon>
        <taxon>Clostridia</taxon>
        <taxon>Eubacteriales</taxon>
        <taxon>Clostridiaceae</taxon>
        <taxon>Clostridium</taxon>
    </lineage>
</organism>
<accession>A0ABS4F0T6</accession>
<name>A0ABS4F0T6_9CLOT</name>
<protein>
    <recommendedName>
        <fullName evidence="3">Minor capsid protein</fullName>
    </recommendedName>
</protein>
<evidence type="ECO:0008006" key="3">
    <source>
        <dbReference type="Google" id="ProtNLM"/>
    </source>
</evidence>
<reference evidence="1 2" key="1">
    <citation type="submission" date="2021-03" db="EMBL/GenBank/DDBJ databases">
        <title>Genomic Encyclopedia of Type Strains, Phase IV (KMG-IV): sequencing the most valuable type-strain genomes for metagenomic binning, comparative biology and taxonomic classification.</title>
        <authorList>
            <person name="Goeker M."/>
        </authorList>
    </citation>
    <scope>NUCLEOTIDE SEQUENCE [LARGE SCALE GENOMIC DNA]</scope>
    <source>
        <strain evidence="1 2">DSM 3984</strain>
    </source>
</reference>
<proteinExistence type="predicted"/>
<evidence type="ECO:0000313" key="1">
    <source>
        <dbReference type="EMBL" id="MBP1889868.1"/>
    </source>
</evidence>
<sequence length="128" mass="14690">MKSKVTIKLDRAKINTIVNAKNKALEETTENILSDIKTSAVVPKGDTGELERSGFVDLSRINDGITSIIFDTPYARRLYWHPEYNFRQDKNINAQGKWMQSYIDGDNEEFVVNAYKENLKKFSKGLIK</sequence>
<dbReference type="RefSeq" id="WP_209796753.1">
    <property type="nucleotide sequence ID" value="NZ_JAGGJZ010000003.1"/>
</dbReference>